<keyword evidence="3" id="KW-1185">Reference proteome</keyword>
<dbReference type="Proteomes" id="UP000554482">
    <property type="component" value="Unassembled WGS sequence"/>
</dbReference>
<keyword evidence="1 2" id="KW-0812">Transmembrane</keyword>
<keyword evidence="1" id="KW-0472">Membrane</keyword>
<evidence type="ECO:0000313" key="2">
    <source>
        <dbReference type="EMBL" id="KAF5206682.1"/>
    </source>
</evidence>
<feature type="transmembrane region" description="Helical" evidence="1">
    <location>
        <begin position="48"/>
        <end position="68"/>
    </location>
</feature>
<dbReference type="OrthoDB" id="1916325at2759"/>
<accession>A0A7J6XE81</accession>
<comment type="caution">
    <text evidence="2">The sequence shown here is derived from an EMBL/GenBank/DDBJ whole genome shotgun (WGS) entry which is preliminary data.</text>
</comment>
<dbReference type="Pfam" id="PF12056">
    <property type="entry name" value="DUF3537"/>
    <property type="match status" value="1"/>
</dbReference>
<feature type="transmembrane region" description="Helical" evidence="1">
    <location>
        <begin position="88"/>
        <end position="108"/>
    </location>
</feature>
<dbReference type="PANTHER" id="PTHR31963:SF16">
    <property type="entry name" value="OS06G0635200 PROTEIN"/>
    <property type="match status" value="1"/>
</dbReference>
<dbReference type="InterPro" id="IPR021924">
    <property type="entry name" value="DUF3537"/>
</dbReference>
<reference evidence="2 3" key="1">
    <citation type="submission" date="2020-06" db="EMBL/GenBank/DDBJ databases">
        <title>Transcriptomic and genomic resources for Thalictrum thalictroides and T. hernandezii: Facilitating candidate gene discovery in an emerging model plant lineage.</title>
        <authorList>
            <person name="Arias T."/>
            <person name="Riano-Pachon D.M."/>
            <person name="Di Stilio V.S."/>
        </authorList>
    </citation>
    <scope>NUCLEOTIDE SEQUENCE [LARGE SCALE GENOMIC DNA]</scope>
    <source>
        <strain evidence="3">cv. WT478/WT964</strain>
        <tissue evidence="2">Leaves</tissue>
    </source>
</reference>
<proteinExistence type="predicted"/>
<sequence>MGDDEKQVLFNNQKKESHSHSHAKDKDDDLQSFRSCLRWMCVDQSNPWWASLSWLLFFLLAIIVPTLSHFWLACADCDGKLHRPYDGVLQLSLTSIATVSFLCLSKFVRKYGLRRFLYLDKLCDESEKVRHGYTAQLHET</sequence>
<gene>
    <name evidence="2" type="ORF">FRX31_003731</name>
</gene>
<keyword evidence="1" id="KW-1133">Transmembrane helix</keyword>
<organism evidence="2 3">
    <name type="scientific">Thalictrum thalictroides</name>
    <name type="common">Rue-anemone</name>
    <name type="synonym">Anemone thalictroides</name>
    <dbReference type="NCBI Taxonomy" id="46969"/>
    <lineage>
        <taxon>Eukaryota</taxon>
        <taxon>Viridiplantae</taxon>
        <taxon>Streptophyta</taxon>
        <taxon>Embryophyta</taxon>
        <taxon>Tracheophyta</taxon>
        <taxon>Spermatophyta</taxon>
        <taxon>Magnoliopsida</taxon>
        <taxon>Ranunculales</taxon>
        <taxon>Ranunculaceae</taxon>
        <taxon>Thalictroideae</taxon>
        <taxon>Thalictrum</taxon>
    </lineage>
</organism>
<evidence type="ECO:0000313" key="3">
    <source>
        <dbReference type="Proteomes" id="UP000554482"/>
    </source>
</evidence>
<evidence type="ECO:0000256" key="1">
    <source>
        <dbReference type="SAM" id="Phobius"/>
    </source>
</evidence>
<dbReference type="PANTHER" id="PTHR31963">
    <property type="entry name" value="RAS GUANINE NUCLEOTIDE EXCHANGE FACTOR K"/>
    <property type="match status" value="1"/>
</dbReference>
<name>A0A7J6XE81_THATH</name>
<dbReference type="AlphaFoldDB" id="A0A7J6XE81"/>
<dbReference type="EMBL" id="JABWDY010002386">
    <property type="protein sequence ID" value="KAF5206682.1"/>
    <property type="molecule type" value="Genomic_DNA"/>
</dbReference>
<protein>
    <submittedName>
        <fullName evidence="2">Putative transmembrane protein</fullName>
    </submittedName>
</protein>